<dbReference type="Proteomes" id="UP000054826">
    <property type="component" value="Unassembled WGS sequence"/>
</dbReference>
<accession>A0A0V1GG10</accession>
<organism evidence="1 2">
    <name type="scientific">Trichinella pseudospiralis</name>
    <name type="common">Parasitic roundworm</name>
    <dbReference type="NCBI Taxonomy" id="6337"/>
    <lineage>
        <taxon>Eukaryota</taxon>
        <taxon>Metazoa</taxon>
        <taxon>Ecdysozoa</taxon>
        <taxon>Nematoda</taxon>
        <taxon>Enoplea</taxon>
        <taxon>Dorylaimia</taxon>
        <taxon>Trichinellida</taxon>
        <taxon>Trichinellidae</taxon>
        <taxon>Trichinella</taxon>
    </lineage>
</organism>
<comment type="caution">
    <text evidence="1">The sequence shown here is derived from an EMBL/GenBank/DDBJ whole genome shotgun (WGS) entry which is preliminary data.</text>
</comment>
<name>A0A0V1GG10_TRIPS</name>
<reference evidence="1 2" key="1">
    <citation type="submission" date="2015-01" db="EMBL/GenBank/DDBJ databases">
        <title>Evolution of Trichinella species and genotypes.</title>
        <authorList>
            <person name="Korhonen P.K."/>
            <person name="Edoardo P."/>
            <person name="Giuseppe L.R."/>
            <person name="Gasser R.B."/>
        </authorList>
    </citation>
    <scope>NUCLEOTIDE SEQUENCE [LARGE SCALE GENOMIC DNA]</scope>
    <source>
        <strain evidence="1">ISS176</strain>
    </source>
</reference>
<dbReference type="AlphaFoldDB" id="A0A0V1GG10"/>
<proteinExistence type="predicted"/>
<dbReference type="EMBL" id="JYDV01002937">
    <property type="protein sequence ID" value="KRY97056.1"/>
    <property type="molecule type" value="Genomic_DNA"/>
</dbReference>
<evidence type="ECO:0000313" key="2">
    <source>
        <dbReference type="Proteomes" id="UP000054826"/>
    </source>
</evidence>
<evidence type="ECO:0000313" key="1">
    <source>
        <dbReference type="EMBL" id="KRY97056.1"/>
    </source>
</evidence>
<protein>
    <submittedName>
        <fullName evidence="1">Uncharacterized protein</fullName>
    </submittedName>
</protein>
<sequence length="73" mass="8084">MKVHIFKAHLFLTRLRYQRPAALLDLRNEIRSKVKPSSTAPAPPLAPLPFNGVDPRLSLLAVAPVLAGSIFKR</sequence>
<gene>
    <name evidence="1" type="ORF">T4C_177</name>
</gene>